<dbReference type="InterPro" id="IPR005036">
    <property type="entry name" value="CBM21_dom"/>
</dbReference>
<dbReference type="Proteomes" id="UP000094112">
    <property type="component" value="Unassembled WGS sequence"/>
</dbReference>
<dbReference type="GeneID" id="30200158"/>
<feature type="compositionally biased region" description="Polar residues" evidence="1">
    <location>
        <begin position="476"/>
        <end position="489"/>
    </location>
</feature>
<dbReference type="GO" id="GO:0008157">
    <property type="term" value="F:protein phosphatase 1 binding"/>
    <property type="evidence" value="ECO:0007669"/>
    <property type="project" value="TreeGrafter"/>
</dbReference>
<evidence type="ECO:0000313" key="3">
    <source>
        <dbReference type="EMBL" id="ODQ61913.1"/>
    </source>
</evidence>
<dbReference type="GO" id="GO:2001069">
    <property type="term" value="F:glycogen binding"/>
    <property type="evidence" value="ECO:0007669"/>
    <property type="project" value="TreeGrafter"/>
</dbReference>
<dbReference type="PROSITE" id="PS51159">
    <property type="entry name" value="CBM21"/>
    <property type="match status" value="1"/>
</dbReference>
<evidence type="ECO:0000259" key="2">
    <source>
        <dbReference type="PROSITE" id="PS51159"/>
    </source>
</evidence>
<protein>
    <submittedName>
        <fullName evidence="3">Carbohydrate-binding module family 21 protein</fullName>
    </submittedName>
</protein>
<evidence type="ECO:0000256" key="1">
    <source>
        <dbReference type="SAM" id="MobiDB-lite"/>
    </source>
</evidence>
<dbReference type="PANTHER" id="PTHR12307:SF36">
    <property type="entry name" value="GLYCOGEN-BINDING SUBUNIT 76A"/>
    <property type="match status" value="1"/>
</dbReference>
<dbReference type="PANTHER" id="PTHR12307">
    <property type="entry name" value="PROTEIN PHOSPHATASE 1 REGULATORY SUBUNIT"/>
    <property type="match status" value="1"/>
</dbReference>
<accession>A0A1E3P923</accession>
<feature type="region of interest" description="Disordered" evidence="1">
    <location>
        <begin position="475"/>
        <end position="509"/>
    </location>
</feature>
<feature type="compositionally biased region" description="Polar residues" evidence="1">
    <location>
        <begin position="37"/>
        <end position="51"/>
    </location>
</feature>
<dbReference type="InterPro" id="IPR038175">
    <property type="entry name" value="CBM21_dom_sf"/>
</dbReference>
<sequence length="509" mass="58373">MSHSRKNSTSSVINRSPNGTDSLSLSFLHKKRHSDSSIDNKTPSPTDSITSIPKLIRKKSGELVKSNLKLNCLQNAGLSKSMPTTPIFNKSVHFGQDVDVRYFNELDKPTAVSASGSPILKGRGRRRGSGATNRAKPGKFKFGFGFDDYDSVDDSDSDSDDDEFDFDGKYEITWDLETVNFGKIKYNEKISSLKSLIFLERISIDEDLYCILGSIAVKNLSFEKKIHVRYTFDNWKTVVEIESFYIEDAPKILKRSNYDRFKFKINLMNFQFSQQDEIKLNFCIRYRYKLDNNKVGGGVEHEVWDNNDYKNYEILIKRTKTRRFNKSSHKFILNDYFTGQLSSGKSIEDHHDMIDSYFNNYEAVLKSPETPKILKNEINEEEMSPNFELKKTNENNNETNELNNEITTPMDELSLHKNYTTSTNNNNNQESDILPKHNNTHNFKLNKQKKPPINSKSYQELLDSYCFFKGDDHDQTSTNHHASNSSISGPTGGPPKTIASFLDLTINKN</sequence>
<dbReference type="GO" id="GO:0005979">
    <property type="term" value="P:regulation of glycogen biosynthetic process"/>
    <property type="evidence" value="ECO:0007669"/>
    <property type="project" value="TreeGrafter"/>
</dbReference>
<dbReference type="AlphaFoldDB" id="A0A1E3P923"/>
<feature type="region of interest" description="Disordered" evidence="1">
    <location>
        <begin position="1"/>
        <end position="53"/>
    </location>
</feature>
<dbReference type="Pfam" id="PF03370">
    <property type="entry name" value="CBM_21"/>
    <property type="match status" value="1"/>
</dbReference>
<feature type="region of interest" description="Disordered" evidence="1">
    <location>
        <begin position="114"/>
        <end position="136"/>
    </location>
</feature>
<dbReference type="STRING" id="683960.A0A1E3P923"/>
<dbReference type="InterPro" id="IPR050782">
    <property type="entry name" value="PP1_regulatory_subunit_3"/>
</dbReference>
<dbReference type="RefSeq" id="XP_019041120.1">
    <property type="nucleotide sequence ID" value="XM_019182912.1"/>
</dbReference>
<name>A0A1E3P923_WICAA</name>
<feature type="compositionally biased region" description="Polar residues" evidence="1">
    <location>
        <begin position="7"/>
        <end position="25"/>
    </location>
</feature>
<gene>
    <name evidence="3" type="ORF">WICANDRAFT_59988</name>
</gene>
<dbReference type="OrthoDB" id="1881at2759"/>
<reference evidence="3 4" key="1">
    <citation type="journal article" date="2016" name="Proc. Natl. Acad. Sci. U.S.A.">
        <title>Comparative genomics of biotechnologically important yeasts.</title>
        <authorList>
            <person name="Riley R."/>
            <person name="Haridas S."/>
            <person name="Wolfe K.H."/>
            <person name="Lopes M.R."/>
            <person name="Hittinger C.T."/>
            <person name="Goeker M."/>
            <person name="Salamov A.A."/>
            <person name="Wisecaver J.H."/>
            <person name="Long T.M."/>
            <person name="Calvey C.H."/>
            <person name="Aerts A.L."/>
            <person name="Barry K.W."/>
            <person name="Choi C."/>
            <person name="Clum A."/>
            <person name="Coughlan A.Y."/>
            <person name="Deshpande S."/>
            <person name="Douglass A.P."/>
            <person name="Hanson S.J."/>
            <person name="Klenk H.-P."/>
            <person name="LaButti K.M."/>
            <person name="Lapidus A."/>
            <person name="Lindquist E.A."/>
            <person name="Lipzen A.M."/>
            <person name="Meier-Kolthoff J.P."/>
            <person name="Ohm R.A."/>
            <person name="Otillar R.P."/>
            <person name="Pangilinan J.L."/>
            <person name="Peng Y."/>
            <person name="Rokas A."/>
            <person name="Rosa C.A."/>
            <person name="Scheuner C."/>
            <person name="Sibirny A.A."/>
            <person name="Slot J.C."/>
            <person name="Stielow J.B."/>
            <person name="Sun H."/>
            <person name="Kurtzman C.P."/>
            <person name="Blackwell M."/>
            <person name="Grigoriev I.V."/>
            <person name="Jeffries T.W."/>
        </authorList>
    </citation>
    <scope>NUCLEOTIDE SEQUENCE [LARGE SCALE GENOMIC DNA]</scope>
    <source>
        <strain evidence="4">ATCC 58044 / CBS 1984 / NCYC 433 / NRRL Y-366-8</strain>
    </source>
</reference>
<keyword evidence="4" id="KW-1185">Reference proteome</keyword>
<evidence type="ECO:0000313" key="4">
    <source>
        <dbReference type="Proteomes" id="UP000094112"/>
    </source>
</evidence>
<feature type="region of interest" description="Disordered" evidence="1">
    <location>
        <begin position="421"/>
        <end position="453"/>
    </location>
</feature>
<dbReference type="Gene3D" id="2.60.40.2440">
    <property type="entry name" value="Carbohydrate binding type-21 domain"/>
    <property type="match status" value="1"/>
</dbReference>
<feature type="domain" description="CBM21" evidence="2">
    <location>
        <begin position="189"/>
        <end position="315"/>
    </location>
</feature>
<organism evidence="3 4">
    <name type="scientific">Wickerhamomyces anomalus (strain ATCC 58044 / CBS 1984 / NCYC 433 / NRRL Y-366-8)</name>
    <name type="common">Yeast</name>
    <name type="synonym">Hansenula anomala</name>
    <dbReference type="NCBI Taxonomy" id="683960"/>
    <lineage>
        <taxon>Eukaryota</taxon>
        <taxon>Fungi</taxon>
        <taxon>Dikarya</taxon>
        <taxon>Ascomycota</taxon>
        <taxon>Saccharomycotina</taxon>
        <taxon>Saccharomycetes</taxon>
        <taxon>Phaffomycetales</taxon>
        <taxon>Wickerhamomycetaceae</taxon>
        <taxon>Wickerhamomyces</taxon>
    </lineage>
</organism>
<dbReference type="EMBL" id="KV454208">
    <property type="protein sequence ID" value="ODQ61913.1"/>
    <property type="molecule type" value="Genomic_DNA"/>
</dbReference>
<proteinExistence type="predicted"/>
<dbReference type="GO" id="GO:0000164">
    <property type="term" value="C:protein phosphatase type 1 complex"/>
    <property type="evidence" value="ECO:0007669"/>
    <property type="project" value="TreeGrafter"/>
</dbReference>